<dbReference type="AlphaFoldDB" id="A0A9Q8U1J7"/>
<evidence type="ECO:0000256" key="3">
    <source>
        <dbReference type="ARBA" id="ARBA00022692"/>
    </source>
</evidence>
<evidence type="ECO:0000256" key="8">
    <source>
        <dbReference type="ARBA" id="ARBA00060041"/>
    </source>
</evidence>
<feature type="transmembrane region" description="Helical" evidence="10">
    <location>
        <begin position="85"/>
        <end position="107"/>
    </location>
</feature>
<name>A0A9Q8U1J7_9GAMM</name>
<dbReference type="InterPro" id="IPR051050">
    <property type="entry name" value="Lipid_II_flippase_MurJ/MviN"/>
</dbReference>
<keyword evidence="12" id="KW-1185">Reference proteome</keyword>
<keyword evidence="5 10" id="KW-0573">Peptidoglycan synthesis</keyword>
<evidence type="ECO:0000256" key="1">
    <source>
        <dbReference type="ARBA" id="ARBA00004651"/>
    </source>
</evidence>
<dbReference type="EMBL" id="CP097966">
    <property type="protein sequence ID" value="URQ63538.1"/>
    <property type="molecule type" value="Genomic_DNA"/>
</dbReference>
<keyword evidence="7 10" id="KW-0472">Membrane</keyword>
<evidence type="ECO:0000256" key="9">
    <source>
        <dbReference type="ARBA" id="ARBA00061532"/>
    </source>
</evidence>
<dbReference type="GO" id="GO:0009252">
    <property type="term" value="P:peptidoglycan biosynthetic process"/>
    <property type="evidence" value="ECO:0007669"/>
    <property type="project" value="UniProtKB-UniRule"/>
</dbReference>
<dbReference type="NCBIfam" id="TIGR01695">
    <property type="entry name" value="murJ_mviN"/>
    <property type="match status" value="1"/>
</dbReference>
<accession>A0A9Q8U1J7</accession>
<feature type="transmembrane region" description="Helical" evidence="10">
    <location>
        <begin position="271"/>
        <end position="291"/>
    </location>
</feature>
<evidence type="ECO:0000256" key="7">
    <source>
        <dbReference type="ARBA" id="ARBA00023136"/>
    </source>
</evidence>
<keyword evidence="10" id="KW-0813">Transport</keyword>
<reference evidence="11" key="1">
    <citation type="submission" date="2022-05" db="EMBL/GenBank/DDBJ databases">
        <title>Single-amplified genomics reveal most streamlined microbe among free-living bacteria.</title>
        <authorList>
            <person name="Roda-Garcia J."/>
            <person name="Haro-Moreno J.M."/>
            <person name="Rodriguez-Valera F."/>
            <person name="Almagro-Moreno S."/>
            <person name="Lopez-Perez M."/>
        </authorList>
    </citation>
    <scope>NUCLEOTIDE SEQUENCE</scope>
    <source>
        <strain evidence="11">TMED112-D2-2</strain>
    </source>
</reference>
<protein>
    <recommendedName>
        <fullName evidence="10">Probable lipid II flippase MurJ</fullName>
    </recommendedName>
</protein>
<comment type="function">
    <text evidence="8 10">Involved in peptidoglycan biosynthesis. Transports lipid-linked peptidoglycan precursors from the inner to the outer leaflet of the cytoplasmic membrane.</text>
</comment>
<dbReference type="Pfam" id="PF03023">
    <property type="entry name" value="MurJ"/>
    <property type="match status" value="1"/>
</dbReference>
<keyword evidence="4 10" id="KW-0133">Cell shape</keyword>
<dbReference type="PANTHER" id="PTHR47019:SF1">
    <property type="entry name" value="LIPID II FLIPPASE MURJ"/>
    <property type="match status" value="1"/>
</dbReference>
<keyword evidence="10" id="KW-0961">Cell wall biogenesis/degradation</keyword>
<keyword evidence="10" id="KW-0997">Cell inner membrane</keyword>
<evidence type="ECO:0000256" key="5">
    <source>
        <dbReference type="ARBA" id="ARBA00022984"/>
    </source>
</evidence>
<evidence type="ECO:0000256" key="6">
    <source>
        <dbReference type="ARBA" id="ARBA00022989"/>
    </source>
</evidence>
<dbReference type="GO" id="GO:0005886">
    <property type="term" value="C:plasma membrane"/>
    <property type="evidence" value="ECO:0007669"/>
    <property type="project" value="UniProtKB-SubCell"/>
</dbReference>
<dbReference type="Proteomes" id="UP001056381">
    <property type="component" value="Chromosome"/>
</dbReference>
<feature type="transmembrane region" description="Helical" evidence="10">
    <location>
        <begin position="407"/>
        <end position="429"/>
    </location>
</feature>
<feature type="transmembrane region" description="Helical" evidence="10">
    <location>
        <begin position="127"/>
        <end position="148"/>
    </location>
</feature>
<feature type="transmembrane region" description="Helical" evidence="10">
    <location>
        <begin position="343"/>
        <end position="365"/>
    </location>
</feature>
<dbReference type="GO" id="GO:0008360">
    <property type="term" value="P:regulation of cell shape"/>
    <property type="evidence" value="ECO:0007669"/>
    <property type="project" value="UniProtKB-KW"/>
</dbReference>
<dbReference type="GO" id="GO:0034204">
    <property type="term" value="P:lipid translocation"/>
    <property type="evidence" value="ECO:0007669"/>
    <property type="project" value="TreeGrafter"/>
</dbReference>
<evidence type="ECO:0000313" key="11">
    <source>
        <dbReference type="EMBL" id="URQ63538.1"/>
    </source>
</evidence>
<proteinExistence type="inferred from homology"/>
<evidence type="ECO:0000256" key="10">
    <source>
        <dbReference type="HAMAP-Rule" id="MF_02078"/>
    </source>
</evidence>
<feature type="transmembrane region" description="Helical" evidence="10">
    <location>
        <begin position="228"/>
        <end position="251"/>
    </location>
</feature>
<dbReference type="GO" id="GO:0015648">
    <property type="term" value="F:lipid-linked peptidoglycan transporter activity"/>
    <property type="evidence" value="ECO:0007669"/>
    <property type="project" value="UniProtKB-UniRule"/>
</dbReference>
<feature type="transmembrane region" description="Helical" evidence="10">
    <location>
        <begin position="377"/>
        <end position="401"/>
    </location>
</feature>
<organism evidence="11 12">
    <name type="scientific">SAR86 cluster bacterium</name>
    <dbReference type="NCBI Taxonomy" id="2030880"/>
    <lineage>
        <taxon>Bacteria</taxon>
        <taxon>Pseudomonadati</taxon>
        <taxon>Pseudomonadota</taxon>
        <taxon>Gammaproteobacteria</taxon>
        <taxon>SAR86 cluster</taxon>
    </lineage>
</organism>
<evidence type="ECO:0000313" key="12">
    <source>
        <dbReference type="Proteomes" id="UP001056381"/>
    </source>
</evidence>
<dbReference type="InterPro" id="IPR004268">
    <property type="entry name" value="MurJ"/>
</dbReference>
<keyword evidence="6 10" id="KW-1133">Transmembrane helix</keyword>
<gene>
    <name evidence="10 11" type="primary">murJ</name>
    <name evidence="11" type="ORF">M9B40_01910</name>
</gene>
<evidence type="ECO:0000256" key="2">
    <source>
        <dbReference type="ARBA" id="ARBA00022475"/>
    </source>
</evidence>
<dbReference type="PANTHER" id="PTHR47019">
    <property type="entry name" value="LIPID II FLIPPASE MURJ"/>
    <property type="match status" value="1"/>
</dbReference>
<evidence type="ECO:0000256" key="4">
    <source>
        <dbReference type="ARBA" id="ARBA00022960"/>
    </source>
</evidence>
<feature type="transmembrane region" description="Helical" evidence="10">
    <location>
        <begin position="181"/>
        <end position="202"/>
    </location>
</feature>
<comment type="subcellular location">
    <subcellularLocation>
        <location evidence="10">Cell inner membrane</location>
        <topology evidence="10">Multi-pass membrane protein</topology>
    </subcellularLocation>
    <subcellularLocation>
        <location evidence="1">Cell membrane</location>
        <topology evidence="1">Multi-pass membrane protein</topology>
    </subcellularLocation>
</comment>
<feature type="transmembrane region" description="Helical" evidence="10">
    <location>
        <begin position="303"/>
        <end position="323"/>
    </location>
</feature>
<dbReference type="GO" id="GO:0071555">
    <property type="term" value="P:cell wall organization"/>
    <property type="evidence" value="ECO:0007669"/>
    <property type="project" value="UniProtKB-KW"/>
</dbReference>
<dbReference type="PRINTS" id="PR01806">
    <property type="entry name" value="VIRFACTRMVIN"/>
</dbReference>
<sequence>MKISNFWKSSASFSLLTLVSRVFGYVRDLIFTNYLGAGSIHDIFVVIFKIPNVFRSFFGEGALSQSLTPSIIEARAKTNKFLNQVFTILFISLVLFVFVVEIFPQFFVNIFAPGFSANDQKFDEAVGFLRLVFPYILLISIVAFFGAIQNSKKHFNVVAATPILFNLSLIVFAVLNNQLTLQVIGISILCAGIIQLMLNAFVTMRLSYFPKFDFNFDKKLLSSFFSRLLPAVFAAGIYQLNVLVDTIFASFLSTGSPTWLYLSDRLIQFPMGLFGVAIALVALPDMTELYIKKDSKNFNKTFLRGSLSTLLLGLATMIFYLFFSAEIISLLFKRGEFQEFDVAMTSASLVAYAYALPFLLNSKFFNSIFFATSKTKFVLLLGIVSLFINLLLNYLFIFIFGMGHVGLALATTCAALIVWLLSIIFLIYLRKSLA</sequence>
<dbReference type="HAMAP" id="MF_02078">
    <property type="entry name" value="MurJ_MviN"/>
    <property type="match status" value="1"/>
</dbReference>
<comment type="similarity">
    <text evidence="9 10">Belongs to the MurJ/MviN family.</text>
</comment>
<keyword evidence="2 10" id="KW-1003">Cell membrane</keyword>
<dbReference type="CDD" id="cd13123">
    <property type="entry name" value="MATE_MurJ_like"/>
    <property type="match status" value="1"/>
</dbReference>
<comment type="caution">
    <text evidence="10">Lacks conserved residue(s) required for the propagation of feature annotation.</text>
</comment>
<feature type="transmembrane region" description="Helical" evidence="10">
    <location>
        <begin position="155"/>
        <end position="175"/>
    </location>
</feature>
<keyword evidence="3 10" id="KW-0812">Transmembrane</keyword>
<comment type="pathway">
    <text evidence="10">Cell wall biogenesis; peptidoglycan biosynthesis.</text>
</comment>